<feature type="transmembrane region" description="Helical" evidence="6">
    <location>
        <begin position="40"/>
        <end position="65"/>
    </location>
</feature>
<dbReference type="Proteomes" id="UP001603857">
    <property type="component" value="Unassembled WGS sequence"/>
</dbReference>
<feature type="transmembrane region" description="Helical" evidence="6">
    <location>
        <begin position="226"/>
        <end position="249"/>
    </location>
</feature>
<comment type="caution">
    <text evidence="8">The sequence shown here is derived from an EMBL/GenBank/DDBJ whole genome shotgun (WGS) entry which is preliminary data.</text>
</comment>
<sequence length="333" mass="36867">MADLKNDSFLTYAYILLYIALSSGQIFFNKWVLSSKEINFPYPLGLTLLHMVFSSVLCFVLTKILKVMKVEEGMTPEIYATSVVPIGAMFAMTLWLGNTAYLYISVAFAQMLKAIMPVAVFVLGVAVGLEVMSCKMLLIMSVISFGVLIASYGEININWIGVVYQMGGVVGEALRLIFMEIFVKRKGLKLNPISVMYYVSPCSAICLFLPWIFLEKSKMDEHGPWNFPPVLIILNCLCTFALNLSVFLVITHTSALTIRVAGVVKDWVVVLLSALLFADTKLTIINLFGYAIAIAGVAAYNNYKLKKEATRDTADASNHEAVQSQQSQPLTSR</sequence>
<feature type="transmembrane region" description="Helical" evidence="6">
    <location>
        <begin position="159"/>
        <end position="183"/>
    </location>
</feature>
<dbReference type="PANTHER" id="PTHR11132">
    <property type="entry name" value="SOLUTE CARRIER FAMILY 35"/>
    <property type="match status" value="1"/>
</dbReference>
<dbReference type="SUPFAM" id="SSF103481">
    <property type="entry name" value="Multidrug resistance efflux transporter EmrE"/>
    <property type="match status" value="1"/>
</dbReference>
<accession>A0ABD1M6J7</accession>
<keyword evidence="3 6" id="KW-1133">Transmembrane helix</keyword>
<evidence type="ECO:0000256" key="5">
    <source>
        <dbReference type="SAM" id="MobiDB-lite"/>
    </source>
</evidence>
<organism evidence="8 9">
    <name type="scientific">Flemingia macrophylla</name>
    <dbReference type="NCBI Taxonomy" id="520843"/>
    <lineage>
        <taxon>Eukaryota</taxon>
        <taxon>Viridiplantae</taxon>
        <taxon>Streptophyta</taxon>
        <taxon>Embryophyta</taxon>
        <taxon>Tracheophyta</taxon>
        <taxon>Spermatophyta</taxon>
        <taxon>Magnoliopsida</taxon>
        <taxon>eudicotyledons</taxon>
        <taxon>Gunneridae</taxon>
        <taxon>Pentapetalae</taxon>
        <taxon>rosids</taxon>
        <taxon>fabids</taxon>
        <taxon>Fabales</taxon>
        <taxon>Fabaceae</taxon>
        <taxon>Papilionoideae</taxon>
        <taxon>50 kb inversion clade</taxon>
        <taxon>NPAAA clade</taxon>
        <taxon>indigoferoid/millettioid clade</taxon>
        <taxon>Phaseoleae</taxon>
        <taxon>Flemingia</taxon>
    </lineage>
</organism>
<feature type="transmembrane region" description="Helical" evidence="6">
    <location>
        <begin position="256"/>
        <end position="278"/>
    </location>
</feature>
<keyword evidence="9" id="KW-1185">Reference proteome</keyword>
<gene>
    <name evidence="8" type="ORF">Fmac_018754</name>
</gene>
<reference evidence="8 9" key="1">
    <citation type="submission" date="2024-08" db="EMBL/GenBank/DDBJ databases">
        <title>Insights into the chromosomal genome structure of Flemingia macrophylla.</title>
        <authorList>
            <person name="Ding Y."/>
            <person name="Zhao Y."/>
            <person name="Bi W."/>
            <person name="Wu M."/>
            <person name="Zhao G."/>
            <person name="Gong Y."/>
            <person name="Li W."/>
            <person name="Zhang P."/>
        </authorList>
    </citation>
    <scope>NUCLEOTIDE SEQUENCE [LARGE SCALE GENOMIC DNA]</scope>
    <source>
        <strain evidence="8">DYQJB</strain>
        <tissue evidence="8">Leaf</tissue>
    </source>
</reference>
<feature type="domain" description="Sugar phosphate transporter" evidence="7">
    <location>
        <begin position="14"/>
        <end position="301"/>
    </location>
</feature>
<evidence type="ECO:0000259" key="7">
    <source>
        <dbReference type="Pfam" id="PF03151"/>
    </source>
</evidence>
<name>A0ABD1M6J7_9FABA</name>
<evidence type="ECO:0000256" key="1">
    <source>
        <dbReference type="ARBA" id="ARBA00004141"/>
    </source>
</evidence>
<dbReference type="EMBL" id="JBGMDY010000006">
    <property type="protein sequence ID" value="KAL2331173.1"/>
    <property type="molecule type" value="Genomic_DNA"/>
</dbReference>
<evidence type="ECO:0000256" key="2">
    <source>
        <dbReference type="ARBA" id="ARBA00022692"/>
    </source>
</evidence>
<comment type="subcellular location">
    <subcellularLocation>
        <location evidence="1">Membrane</location>
        <topology evidence="1">Multi-pass membrane protein</topology>
    </subcellularLocation>
</comment>
<evidence type="ECO:0000256" key="4">
    <source>
        <dbReference type="ARBA" id="ARBA00023136"/>
    </source>
</evidence>
<evidence type="ECO:0000256" key="6">
    <source>
        <dbReference type="SAM" id="Phobius"/>
    </source>
</evidence>
<feature type="compositionally biased region" description="Polar residues" evidence="5">
    <location>
        <begin position="320"/>
        <end position="333"/>
    </location>
</feature>
<evidence type="ECO:0000313" key="9">
    <source>
        <dbReference type="Proteomes" id="UP001603857"/>
    </source>
</evidence>
<dbReference type="AlphaFoldDB" id="A0ABD1M6J7"/>
<evidence type="ECO:0000256" key="3">
    <source>
        <dbReference type="ARBA" id="ARBA00022989"/>
    </source>
</evidence>
<feature type="transmembrane region" description="Helical" evidence="6">
    <location>
        <begin position="9"/>
        <end position="28"/>
    </location>
</feature>
<feature type="region of interest" description="Disordered" evidence="5">
    <location>
        <begin position="314"/>
        <end position="333"/>
    </location>
</feature>
<protein>
    <recommendedName>
        <fullName evidence="7">Sugar phosphate transporter domain-containing protein</fullName>
    </recommendedName>
</protein>
<feature type="transmembrane region" description="Helical" evidence="6">
    <location>
        <begin position="284"/>
        <end position="303"/>
    </location>
</feature>
<dbReference type="Pfam" id="PF03151">
    <property type="entry name" value="TPT"/>
    <property type="match status" value="1"/>
</dbReference>
<proteinExistence type="predicted"/>
<keyword evidence="4 6" id="KW-0472">Membrane</keyword>
<dbReference type="InterPro" id="IPR050186">
    <property type="entry name" value="TPT_transporter"/>
</dbReference>
<evidence type="ECO:0000313" key="8">
    <source>
        <dbReference type="EMBL" id="KAL2331173.1"/>
    </source>
</evidence>
<feature type="transmembrane region" description="Helical" evidence="6">
    <location>
        <begin position="102"/>
        <end position="129"/>
    </location>
</feature>
<feature type="transmembrane region" description="Helical" evidence="6">
    <location>
        <begin position="136"/>
        <end position="153"/>
    </location>
</feature>
<feature type="transmembrane region" description="Helical" evidence="6">
    <location>
        <begin position="195"/>
        <end position="214"/>
    </location>
</feature>
<dbReference type="InterPro" id="IPR037185">
    <property type="entry name" value="EmrE-like"/>
</dbReference>
<keyword evidence="2 6" id="KW-0812">Transmembrane</keyword>
<dbReference type="InterPro" id="IPR004853">
    <property type="entry name" value="Sugar_P_trans_dom"/>
</dbReference>
<feature type="transmembrane region" description="Helical" evidence="6">
    <location>
        <begin position="77"/>
        <end position="96"/>
    </location>
</feature>
<dbReference type="GO" id="GO:0016020">
    <property type="term" value="C:membrane"/>
    <property type="evidence" value="ECO:0007669"/>
    <property type="project" value="UniProtKB-SubCell"/>
</dbReference>